<evidence type="ECO:0000313" key="2">
    <source>
        <dbReference type="EMBL" id="VDK28391.1"/>
    </source>
</evidence>
<proteinExistence type="predicted"/>
<dbReference type="AlphaFoldDB" id="A0A3P6Q8M9"/>
<organism evidence="2 3">
    <name type="scientific">Gongylonema pulchrum</name>
    <dbReference type="NCBI Taxonomy" id="637853"/>
    <lineage>
        <taxon>Eukaryota</taxon>
        <taxon>Metazoa</taxon>
        <taxon>Ecdysozoa</taxon>
        <taxon>Nematoda</taxon>
        <taxon>Chromadorea</taxon>
        <taxon>Rhabditida</taxon>
        <taxon>Spirurina</taxon>
        <taxon>Spiruromorpha</taxon>
        <taxon>Spiruroidea</taxon>
        <taxon>Gongylonematidae</taxon>
        <taxon>Gongylonema</taxon>
    </lineage>
</organism>
<feature type="region of interest" description="Disordered" evidence="1">
    <location>
        <begin position="1"/>
        <end position="38"/>
    </location>
</feature>
<gene>
    <name evidence="2" type="ORF">GPUH_LOCUS613</name>
</gene>
<accession>A0A3P6Q8M9</accession>
<dbReference type="EMBL" id="UYRT01000576">
    <property type="protein sequence ID" value="VDK28391.1"/>
    <property type="molecule type" value="Genomic_DNA"/>
</dbReference>
<feature type="region of interest" description="Disordered" evidence="1">
    <location>
        <begin position="170"/>
        <end position="200"/>
    </location>
</feature>
<sequence>MQRSDDDDDDGDYSPRALNGGGSLESTHSFLSPVLPPKNNGTKGFGAVSCSPSEMLRPHSSAIGSSEEHLESVHTEIFHASPVQTHFLPASLFTNASASGCQHPTSSTPRVAAVGGGVVRRRSWRTHYVRPNRTAELIRRERDNEDVVGYTNRSIPMCRRSIPVIIASTHSRSLTSPGKSRTIESPPLEHRSETASCGSGAKITSHSRIVHF</sequence>
<reference evidence="2 3" key="1">
    <citation type="submission" date="2018-11" db="EMBL/GenBank/DDBJ databases">
        <authorList>
            <consortium name="Pathogen Informatics"/>
        </authorList>
    </citation>
    <scope>NUCLEOTIDE SEQUENCE [LARGE SCALE GENOMIC DNA]</scope>
</reference>
<name>A0A3P6Q8M9_9BILA</name>
<feature type="compositionally biased region" description="Acidic residues" evidence="1">
    <location>
        <begin position="1"/>
        <end position="12"/>
    </location>
</feature>
<protein>
    <submittedName>
        <fullName evidence="2">Uncharacterized protein</fullName>
    </submittedName>
</protein>
<dbReference type="Proteomes" id="UP000271098">
    <property type="component" value="Unassembled WGS sequence"/>
</dbReference>
<evidence type="ECO:0000313" key="3">
    <source>
        <dbReference type="Proteomes" id="UP000271098"/>
    </source>
</evidence>
<evidence type="ECO:0000256" key="1">
    <source>
        <dbReference type="SAM" id="MobiDB-lite"/>
    </source>
</evidence>
<keyword evidence="3" id="KW-1185">Reference proteome</keyword>
<feature type="compositionally biased region" description="Polar residues" evidence="1">
    <location>
        <begin position="170"/>
        <end position="179"/>
    </location>
</feature>